<feature type="region of interest" description="Disordered" evidence="1">
    <location>
        <begin position="544"/>
        <end position="566"/>
    </location>
</feature>
<feature type="region of interest" description="Disordered" evidence="1">
    <location>
        <begin position="731"/>
        <end position="752"/>
    </location>
</feature>
<protein>
    <submittedName>
        <fullName evidence="3">Uncharacterized protein LOC102809057</fullName>
    </submittedName>
</protein>
<evidence type="ECO:0000313" key="3">
    <source>
        <dbReference type="RefSeq" id="XP_006821536.1"/>
    </source>
</evidence>
<reference evidence="3" key="1">
    <citation type="submission" date="2025-08" db="UniProtKB">
        <authorList>
            <consortium name="RefSeq"/>
        </authorList>
    </citation>
    <scope>IDENTIFICATION</scope>
    <source>
        <tissue evidence="3">Testes</tissue>
    </source>
</reference>
<feature type="compositionally biased region" description="Polar residues" evidence="1">
    <location>
        <begin position="655"/>
        <end position="674"/>
    </location>
</feature>
<dbReference type="GeneID" id="102809057"/>
<evidence type="ECO:0000256" key="1">
    <source>
        <dbReference type="SAM" id="MobiDB-lite"/>
    </source>
</evidence>
<gene>
    <name evidence="3" type="primary">LOC102809057</name>
</gene>
<dbReference type="Gene3D" id="3.40.50.300">
    <property type="entry name" value="P-loop containing nucleotide triphosphate hydrolases"/>
    <property type="match status" value="1"/>
</dbReference>
<evidence type="ECO:0000313" key="2">
    <source>
        <dbReference type="Proteomes" id="UP000694865"/>
    </source>
</evidence>
<feature type="region of interest" description="Disordered" evidence="1">
    <location>
        <begin position="655"/>
        <end position="715"/>
    </location>
</feature>
<dbReference type="Proteomes" id="UP000694865">
    <property type="component" value="Unplaced"/>
</dbReference>
<feature type="non-terminal residue" evidence="3">
    <location>
        <position position="1"/>
    </location>
</feature>
<feature type="compositionally biased region" description="Polar residues" evidence="1">
    <location>
        <begin position="698"/>
        <end position="715"/>
    </location>
</feature>
<dbReference type="SUPFAM" id="SSF52540">
    <property type="entry name" value="P-loop containing nucleoside triphosphate hydrolases"/>
    <property type="match status" value="1"/>
</dbReference>
<feature type="compositionally biased region" description="Acidic residues" evidence="1">
    <location>
        <begin position="545"/>
        <end position="563"/>
    </location>
</feature>
<proteinExistence type="predicted"/>
<feature type="region of interest" description="Disordered" evidence="1">
    <location>
        <begin position="1"/>
        <end position="104"/>
    </location>
</feature>
<organism evidence="2 3">
    <name type="scientific">Saccoglossus kowalevskii</name>
    <name type="common">Acorn worm</name>
    <dbReference type="NCBI Taxonomy" id="10224"/>
    <lineage>
        <taxon>Eukaryota</taxon>
        <taxon>Metazoa</taxon>
        <taxon>Hemichordata</taxon>
        <taxon>Enteropneusta</taxon>
        <taxon>Harrimaniidae</taxon>
        <taxon>Saccoglossus</taxon>
    </lineage>
</organism>
<feature type="compositionally biased region" description="Polar residues" evidence="1">
    <location>
        <begin position="64"/>
        <end position="98"/>
    </location>
</feature>
<feature type="compositionally biased region" description="Basic and acidic residues" evidence="1">
    <location>
        <begin position="31"/>
        <end position="63"/>
    </location>
</feature>
<dbReference type="InterPro" id="IPR027417">
    <property type="entry name" value="P-loop_NTPase"/>
</dbReference>
<name>A0ABM0MNE5_SACKO</name>
<feature type="compositionally biased region" description="Polar residues" evidence="1">
    <location>
        <begin position="740"/>
        <end position="752"/>
    </location>
</feature>
<accession>A0ABM0MNE5</accession>
<sequence length="752" mass="84345">DSTKAIESAYTDAVASAMKVKPQSDSTEPIKSAHTEDIASTMEEKQQPKSDSSEVIKSAHTDAVDSTTSQQETEDAVSNRSSENSDSTKPVPQGSSKFKNIEDTARTERVEKNINKLMERLKDVKDPEKKDFCFTLFDFGGQEIYYISHQVFMHGKFLYIIVTDISKELDEPVTDQKGQMKIHHELKTARDFILYWANTILTYATHSEDNKYPKIVVVATKADKISKKEAITRLHEINTFLSDVLSQKLAVKIAALYAINNKVPEVVYSIDGGDEESGTMSLLKDKLEDILTSDWFKYEVKCKWLEFELQLKATVADTKRPIKTIKEARKLAHEMSMNEEDCNKALEFYYRIGEMIGLEEEVGIKPEWFAELFRIVITCALDKFRRAGQTCFLKPLQEHGKLKEELLDCVFETNKRQEDKNILIELFKKFDIICEVNQSQPAQPGKQEFIMPCMLTSNASTIQDKPNTTTSPPLHYHFPDNFLPSAVFHQLVVRCISVLQSQSKQPCQSYPPELSKHAARYYWNASTIITLKKEDSDIALTVTFEDLDDDDDDDEDDDEDDEISNQSRCGPEIRKFVDGNLNEIIKKYRPGLSYEYSLKCPCGEHDLSNIKEDDGCVLIGSSKEVECCCNNKYRCNKGKLQKFPDLSFWFDSTDPSNGKSSYSATGASCIGTSSRRPDGGGHTLYKPPTPSCPLARPPTSQGSPRGTGLNNLPSSLSSDVGFDSLLADPQAFPELRGGSSFASDTVGTSGGP</sequence>
<dbReference type="RefSeq" id="XP_006821536.1">
    <property type="nucleotide sequence ID" value="XM_006821473.1"/>
</dbReference>
<keyword evidence="2" id="KW-1185">Reference proteome</keyword>